<dbReference type="GO" id="GO:0005886">
    <property type="term" value="C:plasma membrane"/>
    <property type="evidence" value="ECO:0007669"/>
    <property type="project" value="UniProtKB-SubCell"/>
</dbReference>
<name>A0A0G1C1W1_9BACT</name>
<comment type="caution">
    <text evidence="10">The sequence shown here is derived from an EMBL/GenBank/DDBJ whole genome shotgun (WGS) entry which is preliminary data.</text>
</comment>
<dbReference type="Pfam" id="PF13231">
    <property type="entry name" value="PMT_2"/>
    <property type="match status" value="1"/>
</dbReference>
<organism evidence="10 11">
    <name type="scientific">Candidatus Beckwithbacteria bacterium GW2011_GWA2_43_10</name>
    <dbReference type="NCBI Taxonomy" id="1618369"/>
    <lineage>
        <taxon>Bacteria</taxon>
        <taxon>Candidatus Beckwithiibacteriota</taxon>
    </lineage>
</organism>
<dbReference type="InterPro" id="IPR050297">
    <property type="entry name" value="LipidA_mod_glycosyltrf_83"/>
</dbReference>
<feature type="transmembrane region" description="Helical" evidence="8">
    <location>
        <begin position="342"/>
        <end position="359"/>
    </location>
</feature>
<feature type="transmembrane region" description="Helical" evidence="8">
    <location>
        <begin position="161"/>
        <end position="177"/>
    </location>
</feature>
<comment type="subcellular location">
    <subcellularLocation>
        <location evidence="1">Cell membrane</location>
        <topology evidence="1">Multi-pass membrane protein</topology>
    </subcellularLocation>
</comment>
<keyword evidence="6 8" id="KW-1133">Transmembrane helix</keyword>
<evidence type="ECO:0000256" key="2">
    <source>
        <dbReference type="ARBA" id="ARBA00022475"/>
    </source>
</evidence>
<keyword evidence="4" id="KW-0808">Transferase</keyword>
<dbReference type="GO" id="GO:0009103">
    <property type="term" value="P:lipopolysaccharide biosynthetic process"/>
    <property type="evidence" value="ECO:0007669"/>
    <property type="project" value="UniProtKB-ARBA"/>
</dbReference>
<dbReference type="Proteomes" id="UP000034213">
    <property type="component" value="Unassembled WGS sequence"/>
</dbReference>
<evidence type="ECO:0000259" key="9">
    <source>
        <dbReference type="Pfam" id="PF13231"/>
    </source>
</evidence>
<dbReference type="PANTHER" id="PTHR33908">
    <property type="entry name" value="MANNOSYLTRANSFERASE YKCB-RELATED"/>
    <property type="match status" value="1"/>
</dbReference>
<evidence type="ECO:0000256" key="3">
    <source>
        <dbReference type="ARBA" id="ARBA00022676"/>
    </source>
</evidence>
<keyword evidence="2" id="KW-1003">Cell membrane</keyword>
<feature type="domain" description="Glycosyltransferase RgtA/B/C/D-like" evidence="9">
    <location>
        <begin position="66"/>
        <end position="222"/>
    </location>
</feature>
<dbReference type="STRING" id="1618369.UV54_C0031G0001"/>
<dbReference type="GO" id="GO:0010041">
    <property type="term" value="P:response to iron(III) ion"/>
    <property type="evidence" value="ECO:0007669"/>
    <property type="project" value="TreeGrafter"/>
</dbReference>
<feature type="transmembrane region" description="Helical" evidence="8">
    <location>
        <begin position="137"/>
        <end position="154"/>
    </location>
</feature>
<evidence type="ECO:0000256" key="6">
    <source>
        <dbReference type="ARBA" id="ARBA00022989"/>
    </source>
</evidence>
<dbReference type="EMBL" id="LCEW01000031">
    <property type="protein sequence ID" value="KKS79615.1"/>
    <property type="molecule type" value="Genomic_DNA"/>
</dbReference>
<evidence type="ECO:0000256" key="8">
    <source>
        <dbReference type="SAM" id="Phobius"/>
    </source>
</evidence>
<evidence type="ECO:0000313" key="11">
    <source>
        <dbReference type="Proteomes" id="UP000034213"/>
    </source>
</evidence>
<feature type="transmembrane region" description="Helical" evidence="8">
    <location>
        <begin position="183"/>
        <end position="200"/>
    </location>
</feature>
<evidence type="ECO:0000256" key="4">
    <source>
        <dbReference type="ARBA" id="ARBA00022679"/>
    </source>
</evidence>
<feature type="transmembrane region" description="Helical" evidence="8">
    <location>
        <begin position="365"/>
        <end position="387"/>
    </location>
</feature>
<evidence type="ECO:0000313" key="10">
    <source>
        <dbReference type="EMBL" id="KKS79615.1"/>
    </source>
</evidence>
<dbReference type="PANTHER" id="PTHR33908:SF3">
    <property type="entry name" value="UNDECAPRENYL PHOSPHATE-ALPHA-4-AMINO-4-DEOXY-L-ARABINOSE ARABINOSYL TRANSFERASE"/>
    <property type="match status" value="1"/>
</dbReference>
<sequence>MKNKWLLLITIVLAVFLRLYHLNSNPPSLSWDEAAVGWNANTIFHTRRDEYGTRLPLTFKSFGDYKAPVYIYLTAPIVGLFGMNPVSVRLVSVLAGIASVYLLYLLGLELKNKQLGIIAAALLAITPWHVILSRPAFEPNLALFFILSGTYLFLKAIKKPIYFTLCAFSFTLSLYTYHSPKIFVPIFLLGLGFIFRQQLLSNKLRKWLLISVFLGLIALSPLIKETLFSNSAARFQGTSVFYDAKGVIQPLKFSIIMRMLTNYFIHFSPVYLFSGSSIMPRLQLKAVGPLLLIEAPFLLLGLVHLLKNKRKTWAKFLLWWLIAGPVPAMIGKEAPHPLRAYNLLPPLIIITALGIHFLIRSYQKVSSIIIILLAINAAFFINHYFFIYPIYSAPDWQYGYQQTALTARQYEDQVDKIIFTSHYGQPYIFTYFYQNREPLSVFWGAMSKYLFRDIKWDEDKKLTNNLIIGSPEEIPADTPGIMKEILFPDGRTAFRIVNTSL</sequence>
<dbReference type="AlphaFoldDB" id="A0A0G1C1W1"/>
<evidence type="ECO:0000256" key="5">
    <source>
        <dbReference type="ARBA" id="ARBA00022692"/>
    </source>
</evidence>
<evidence type="ECO:0000256" key="1">
    <source>
        <dbReference type="ARBA" id="ARBA00004651"/>
    </source>
</evidence>
<feature type="transmembrane region" description="Helical" evidence="8">
    <location>
        <begin position="286"/>
        <end position="306"/>
    </location>
</feature>
<proteinExistence type="predicted"/>
<keyword evidence="3" id="KW-0328">Glycosyltransferase</keyword>
<feature type="transmembrane region" description="Helical" evidence="8">
    <location>
        <begin position="312"/>
        <end position="330"/>
    </location>
</feature>
<protein>
    <recommendedName>
        <fullName evidence="9">Glycosyltransferase RgtA/B/C/D-like domain-containing protein</fullName>
    </recommendedName>
</protein>
<gene>
    <name evidence="10" type="ORF">UV54_C0031G0001</name>
</gene>
<feature type="transmembrane region" description="Helical" evidence="8">
    <location>
        <begin position="86"/>
        <end position="108"/>
    </location>
</feature>
<keyword evidence="7 8" id="KW-0472">Membrane</keyword>
<dbReference type="InterPro" id="IPR038731">
    <property type="entry name" value="RgtA/B/C-like"/>
</dbReference>
<dbReference type="GO" id="GO:0016763">
    <property type="term" value="F:pentosyltransferase activity"/>
    <property type="evidence" value="ECO:0007669"/>
    <property type="project" value="TreeGrafter"/>
</dbReference>
<keyword evidence="5 8" id="KW-0812">Transmembrane</keyword>
<evidence type="ECO:0000256" key="7">
    <source>
        <dbReference type="ARBA" id="ARBA00023136"/>
    </source>
</evidence>
<feature type="transmembrane region" description="Helical" evidence="8">
    <location>
        <begin position="207"/>
        <end position="223"/>
    </location>
</feature>
<feature type="transmembrane region" description="Helical" evidence="8">
    <location>
        <begin position="115"/>
        <end position="131"/>
    </location>
</feature>
<accession>A0A0G1C1W1</accession>
<reference evidence="10 11" key="1">
    <citation type="journal article" date="2015" name="Nature">
        <title>rRNA introns, odd ribosomes, and small enigmatic genomes across a large radiation of phyla.</title>
        <authorList>
            <person name="Brown C.T."/>
            <person name="Hug L.A."/>
            <person name="Thomas B.C."/>
            <person name="Sharon I."/>
            <person name="Castelle C.J."/>
            <person name="Singh A."/>
            <person name="Wilkins M.J."/>
            <person name="Williams K.H."/>
            <person name="Banfield J.F."/>
        </authorList>
    </citation>
    <scope>NUCLEOTIDE SEQUENCE [LARGE SCALE GENOMIC DNA]</scope>
</reference>